<gene>
    <name evidence="1" type="ORF">ANN_12951</name>
</gene>
<evidence type="ECO:0000313" key="2">
    <source>
        <dbReference type="Proteomes" id="UP001148838"/>
    </source>
</evidence>
<reference evidence="1 2" key="1">
    <citation type="journal article" date="2022" name="Allergy">
        <title>Genome assembly and annotation of Periplaneta americana reveal a comprehensive cockroach allergen profile.</title>
        <authorList>
            <person name="Wang L."/>
            <person name="Xiong Q."/>
            <person name="Saelim N."/>
            <person name="Wang L."/>
            <person name="Nong W."/>
            <person name="Wan A.T."/>
            <person name="Shi M."/>
            <person name="Liu X."/>
            <person name="Cao Q."/>
            <person name="Hui J.H.L."/>
            <person name="Sookrung N."/>
            <person name="Leung T.F."/>
            <person name="Tungtrongchitr A."/>
            <person name="Tsui S.K.W."/>
        </authorList>
    </citation>
    <scope>NUCLEOTIDE SEQUENCE [LARGE SCALE GENOMIC DNA]</scope>
    <source>
        <strain evidence="1">PWHHKU_190912</strain>
    </source>
</reference>
<name>A0ABQ8TJW3_PERAM</name>
<keyword evidence="2" id="KW-1185">Reference proteome</keyword>
<dbReference type="EMBL" id="JAJSOF020000009">
    <property type="protein sequence ID" value="KAJ4446257.1"/>
    <property type="molecule type" value="Genomic_DNA"/>
</dbReference>
<dbReference type="Proteomes" id="UP001148838">
    <property type="component" value="Unassembled WGS sequence"/>
</dbReference>
<protein>
    <submittedName>
        <fullName evidence="1">Uncharacterized protein</fullName>
    </submittedName>
</protein>
<evidence type="ECO:0000313" key="1">
    <source>
        <dbReference type="EMBL" id="KAJ4446257.1"/>
    </source>
</evidence>
<comment type="caution">
    <text evidence="1">The sequence shown here is derived from an EMBL/GenBank/DDBJ whole genome shotgun (WGS) entry which is preliminary data.</text>
</comment>
<organism evidence="1 2">
    <name type="scientific">Periplaneta americana</name>
    <name type="common">American cockroach</name>
    <name type="synonym">Blatta americana</name>
    <dbReference type="NCBI Taxonomy" id="6978"/>
    <lineage>
        <taxon>Eukaryota</taxon>
        <taxon>Metazoa</taxon>
        <taxon>Ecdysozoa</taxon>
        <taxon>Arthropoda</taxon>
        <taxon>Hexapoda</taxon>
        <taxon>Insecta</taxon>
        <taxon>Pterygota</taxon>
        <taxon>Neoptera</taxon>
        <taxon>Polyneoptera</taxon>
        <taxon>Dictyoptera</taxon>
        <taxon>Blattodea</taxon>
        <taxon>Blattoidea</taxon>
        <taxon>Blattidae</taxon>
        <taxon>Blattinae</taxon>
        <taxon>Periplaneta</taxon>
    </lineage>
</organism>
<sequence length="174" mass="19299">MVKTCIRSTIFRPHEVVDCIVSDLVAIKPQNEKLDNICDCLVDTYVADDITFPPPIRAAKTASLQRKTNALDSPKFDRTELKVQSNKGSGCGSALYSLSSFFSFIPSAVEIYAVNWLPYRIKPELWTALGSKNSWAVGTTPSQRKIESAPNNSNAARPLLRRPQLCCPGLKKLR</sequence>
<proteinExistence type="predicted"/>
<accession>A0ABQ8TJW3</accession>